<evidence type="ECO:0000256" key="1">
    <source>
        <dbReference type="SAM" id="Phobius"/>
    </source>
</evidence>
<dbReference type="Pfam" id="PF20152">
    <property type="entry name" value="DUF6534"/>
    <property type="match status" value="1"/>
</dbReference>
<keyword evidence="1" id="KW-1133">Transmembrane helix</keyword>
<reference evidence="4" key="1">
    <citation type="journal article" date="2017" name="Nat. Ecol. Evol.">
        <title>Genome expansion and lineage-specific genetic innovations in the forest pathogenic fungi Armillaria.</title>
        <authorList>
            <person name="Sipos G."/>
            <person name="Prasanna A.N."/>
            <person name="Walter M.C."/>
            <person name="O'Connor E."/>
            <person name="Balint B."/>
            <person name="Krizsan K."/>
            <person name="Kiss B."/>
            <person name="Hess J."/>
            <person name="Varga T."/>
            <person name="Slot J."/>
            <person name="Riley R."/>
            <person name="Boka B."/>
            <person name="Rigling D."/>
            <person name="Barry K."/>
            <person name="Lee J."/>
            <person name="Mihaltcheva S."/>
            <person name="LaButti K."/>
            <person name="Lipzen A."/>
            <person name="Waldron R."/>
            <person name="Moloney N.M."/>
            <person name="Sperisen C."/>
            <person name="Kredics L."/>
            <person name="Vagvoelgyi C."/>
            <person name="Patrignani A."/>
            <person name="Fitzpatrick D."/>
            <person name="Nagy I."/>
            <person name="Doyle S."/>
            <person name="Anderson J.B."/>
            <person name="Grigoriev I.V."/>
            <person name="Gueldener U."/>
            <person name="Muensterkoetter M."/>
            <person name="Nagy L.G."/>
        </authorList>
    </citation>
    <scope>NUCLEOTIDE SEQUENCE [LARGE SCALE GENOMIC DNA]</scope>
    <source>
        <strain evidence="4">28-4</strain>
    </source>
</reference>
<feature type="transmembrane region" description="Helical" evidence="1">
    <location>
        <begin position="81"/>
        <end position="105"/>
    </location>
</feature>
<dbReference type="EMBL" id="KZ293416">
    <property type="protein sequence ID" value="PBK76500.1"/>
    <property type="molecule type" value="Genomic_DNA"/>
</dbReference>
<dbReference type="Proteomes" id="UP000218334">
    <property type="component" value="Unassembled WGS sequence"/>
</dbReference>
<evidence type="ECO:0000313" key="4">
    <source>
        <dbReference type="Proteomes" id="UP000218334"/>
    </source>
</evidence>
<keyword evidence="1" id="KW-0812">Transmembrane</keyword>
<dbReference type="AlphaFoldDB" id="A0A2H3C3M5"/>
<organism evidence="3 4">
    <name type="scientific">Armillaria solidipes</name>
    <dbReference type="NCBI Taxonomy" id="1076256"/>
    <lineage>
        <taxon>Eukaryota</taxon>
        <taxon>Fungi</taxon>
        <taxon>Dikarya</taxon>
        <taxon>Basidiomycota</taxon>
        <taxon>Agaricomycotina</taxon>
        <taxon>Agaricomycetes</taxon>
        <taxon>Agaricomycetidae</taxon>
        <taxon>Agaricales</taxon>
        <taxon>Marasmiineae</taxon>
        <taxon>Physalacriaceae</taxon>
        <taxon>Armillaria</taxon>
    </lineage>
</organism>
<keyword evidence="4" id="KW-1185">Reference proteome</keyword>
<feature type="transmembrane region" description="Helical" evidence="1">
    <location>
        <begin position="41"/>
        <end position="61"/>
    </location>
</feature>
<evidence type="ECO:0000259" key="2">
    <source>
        <dbReference type="Pfam" id="PF20152"/>
    </source>
</evidence>
<feature type="transmembrane region" description="Helical" evidence="1">
    <location>
        <begin position="224"/>
        <end position="244"/>
    </location>
</feature>
<dbReference type="STRING" id="1076256.A0A2H3C3M5"/>
<feature type="domain" description="DUF6534" evidence="2">
    <location>
        <begin position="161"/>
        <end position="249"/>
    </location>
</feature>
<feature type="transmembrane region" description="Helical" evidence="1">
    <location>
        <begin position="190"/>
        <end position="218"/>
    </location>
</feature>
<name>A0A2H3C3M5_9AGAR</name>
<evidence type="ECO:0000313" key="3">
    <source>
        <dbReference type="EMBL" id="PBK76500.1"/>
    </source>
</evidence>
<keyword evidence="1" id="KW-0472">Membrane</keyword>
<gene>
    <name evidence="3" type="ORF">ARMSODRAFT_228287</name>
</gene>
<feature type="transmembrane region" description="Helical" evidence="1">
    <location>
        <begin position="157"/>
        <end position="178"/>
    </location>
</feature>
<accession>A0A2H3C3M5</accession>
<sequence length="300" mass="34011">MHHPVGIYIEYISVVMTAVLWGLTCVQTFQYFVYHHRRDHLLLKLLVIFLWIADTLHTAFLSHGFWRVIDNNVSPVTIEVWYLYTSIPTGIVGSTTQLFFTWRIWRFCSGSRWRSVIILLVPASLYMFPGILAFVIICQNPGWTISSESVTKLLESIWAVSATVDILISASLLSILWIGRRDTFKSTTQILHRLSIVIVNTGLWTSVVILTTLVGLVVWEAQDVYAALSFITCPLYCNTLLANLNTRDYIQKGLFPNNNGTEATSVLLFETHTRTQRDVSIPLNDQFTSPKIGQAPDSPV</sequence>
<feature type="transmembrane region" description="Helical" evidence="1">
    <location>
        <begin position="12"/>
        <end position="34"/>
    </location>
</feature>
<proteinExistence type="predicted"/>
<dbReference type="InterPro" id="IPR045339">
    <property type="entry name" value="DUF6534"/>
</dbReference>
<dbReference type="PANTHER" id="PTHR40465">
    <property type="entry name" value="CHROMOSOME 1, WHOLE GENOME SHOTGUN SEQUENCE"/>
    <property type="match status" value="1"/>
</dbReference>
<dbReference type="PANTHER" id="PTHR40465:SF1">
    <property type="entry name" value="DUF6534 DOMAIN-CONTAINING PROTEIN"/>
    <property type="match status" value="1"/>
</dbReference>
<protein>
    <recommendedName>
        <fullName evidence="2">DUF6534 domain-containing protein</fullName>
    </recommendedName>
</protein>
<feature type="transmembrane region" description="Helical" evidence="1">
    <location>
        <begin position="117"/>
        <end position="137"/>
    </location>
</feature>